<evidence type="ECO:0000259" key="2">
    <source>
        <dbReference type="PROSITE" id="PS50110"/>
    </source>
</evidence>
<protein>
    <submittedName>
        <fullName evidence="3">Response regulator containing a CheY-like receiver domain and a GGDEF domain protein</fullName>
    </submittedName>
</protein>
<dbReference type="InterPro" id="IPR011006">
    <property type="entry name" value="CheY-like_superfamily"/>
</dbReference>
<dbReference type="InterPro" id="IPR001789">
    <property type="entry name" value="Sig_transdc_resp-reg_receiver"/>
</dbReference>
<dbReference type="PATRIC" id="fig|937777.3.peg.2269"/>
<dbReference type="PANTHER" id="PTHR44520:SF2">
    <property type="entry name" value="RESPONSE REGULATOR RCP1"/>
    <property type="match status" value="1"/>
</dbReference>
<dbReference type="RefSeq" id="WP_015236053.1">
    <property type="nucleotide sequence ID" value="NC_019793.1"/>
</dbReference>
<keyword evidence="4" id="KW-1185">Reference proteome</keyword>
<reference evidence="4" key="1">
    <citation type="submission" date="2012-03" db="EMBL/GenBank/DDBJ databases">
        <title>Complete sequence of chromosome of Deinococcus peraridilitoris DSM 19664.</title>
        <authorList>
            <person name="Lucas S."/>
            <person name="Copeland A."/>
            <person name="Lapidus A."/>
            <person name="Glavina del Rio T."/>
            <person name="Dalin E."/>
            <person name="Tice H."/>
            <person name="Bruce D."/>
            <person name="Goodwin L."/>
            <person name="Pitluck S."/>
            <person name="Peters L."/>
            <person name="Mikhailova N."/>
            <person name="Lu M."/>
            <person name="Kyrpides N."/>
            <person name="Mavromatis K."/>
            <person name="Ivanova N."/>
            <person name="Brettin T."/>
            <person name="Detter J.C."/>
            <person name="Han C."/>
            <person name="Larimer F."/>
            <person name="Land M."/>
            <person name="Hauser L."/>
            <person name="Markowitz V."/>
            <person name="Cheng J.-F."/>
            <person name="Hugenholtz P."/>
            <person name="Woyke T."/>
            <person name="Wu D."/>
            <person name="Pukall R."/>
            <person name="Steenblock K."/>
            <person name="Brambilla E."/>
            <person name="Klenk H.-P."/>
            <person name="Eisen J.A."/>
        </authorList>
    </citation>
    <scope>NUCLEOTIDE SEQUENCE [LARGE SCALE GENOMIC DNA]</scope>
    <source>
        <strain evidence="4">DSM 19664 / LMG 22246 / CIP 109416 / KR-200</strain>
    </source>
</reference>
<dbReference type="HOGENOM" id="CLU_000445_69_17_0"/>
<name>L0A401_DEIPD</name>
<dbReference type="PANTHER" id="PTHR44520">
    <property type="entry name" value="RESPONSE REGULATOR RCP1-RELATED"/>
    <property type="match status" value="1"/>
</dbReference>
<feature type="modified residue" description="4-aspartylphosphate" evidence="1">
    <location>
        <position position="85"/>
    </location>
</feature>
<dbReference type="OrthoDB" id="7631574at2"/>
<keyword evidence="1" id="KW-0597">Phosphoprotein</keyword>
<dbReference type="PROSITE" id="PS50110">
    <property type="entry name" value="RESPONSE_REGULATORY"/>
    <property type="match status" value="1"/>
</dbReference>
<dbReference type="SUPFAM" id="SSF52172">
    <property type="entry name" value="CheY-like"/>
    <property type="match status" value="1"/>
</dbReference>
<dbReference type="AlphaFoldDB" id="L0A401"/>
<evidence type="ECO:0000313" key="3">
    <source>
        <dbReference type="EMBL" id="AFZ67750.1"/>
    </source>
</evidence>
<feature type="domain" description="Response regulatory" evidence="2">
    <location>
        <begin position="25"/>
        <end position="152"/>
    </location>
</feature>
<proteinExistence type="predicted"/>
<dbReference type="KEGG" id="dpd:Deipe_2269"/>
<dbReference type="CDD" id="cd17557">
    <property type="entry name" value="REC_Rcp-like"/>
    <property type="match status" value="1"/>
</dbReference>
<dbReference type="SMART" id="SM00448">
    <property type="entry name" value="REC"/>
    <property type="match status" value="1"/>
</dbReference>
<dbReference type="STRING" id="937777.Deipe_2269"/>
<dbReference type="GO" id="GO:0000160">
    <property type="term" value="P:phosphorelay signal transduction system"/>
    <property type="evidence" value="ECO:0007669"/>
    <property type="project" value="InterPro"/>
</dbReference>
<dbReference type="InterPro" id="IPR052893">
    <property type="entry name" value="TCS_response_regulator"/>
</dbReference>
<dbReference type="Proteomes" id="UP000010467">
    <property type="component" value="Chromosome"/>
</dbReference>
<accession>L0A401</accession>
<dbReference type="EMBL" id="CP003382">
    <property type="protein sequence ID" value="AFZ67750.1"/>
    <property type="molecule type" value="Genomic_DNA"/>
</dbReference>
<evidence type="ECO:0000313" key="4">
    <source>
        <dbReference type="Proteomes" id="UP000010467"/>
    </source>
</evidence>
<organism evidence="3 4">
    <name type="scientific">Deinococcus peraridilitoris (strain DSM 19664 / LMG 22246 / CIP 109416 / KR-200)</name>
    <dbReference type="NCBI Taxonomy" id="937777"/>
    <lineage>
        <taxon>Bacteria</taxon>
        <taxon>Thermotogati</taxon>
        <taxon>Deinococcota</taxon>
        <taxon>Deinococci</taxon>
        <taxon>Deinococcales</taxon>
        <taxon>Deinococcaceae</taxon>
        <taxon>Deinococcus</taxon>
    </lineage>
</organism>
<sequence>MTHRIPSASLVSLPHSLNAFNDIPHILIIDDNPLDTELAQLVLMALEPDARITVLHSPLDALDYLAFEGAYAQRERVQPDLVLLDINMPCIHGFEVLATLRADPQTRHLNIVLCSTSDDADDMRVGRELGANGYLVKPPCLDSFEAILKPVLQAWTSQAG</sequence>
<dbReference type="Pfam" id="PF00072">
    <property type="entry name" value="Response_reg"/>
    <property type="match status" value="1"/>
</dbReference>
<gene>
    <name evidence="3" type="ordered locus">Deipe_2269</name>
</gene>
<evidence type="ECO:0000256" key="1">
    <source>
        <dbReference type="PROSITE-ProRule" id="PRU00169"/>
    </source>
</evidence>
<dbReference type="eggNOG" id="COG0745">
    <property type="taxonomic scope" value="Bacteria"/>
</dbReference>
<dbReference type="Gene3D" id="3.40.50.2300">
    <property type="match status" value="1"/>
</dbReference>